<evidence type="ECO:0000259" key="4">
    <source>
        <dbReference type="PROSITE" id="PS50948"/>
    </source>
</evidence>
<dbReference type="InterPro" id="IPR003609">
    <property type="entry name" value="Pan_app"/>
</dbReference>
<evidence type="ECO:0000256" key="2">
    <source>
        <dbReference type="SAM" id="Phobius"/>
    </source>
</evidence>
<protein>
    <submittedName>
        <fullName evidence="5">Oidioi.mRNA.OKI2018_I69.PAR.g9983.t1.cds</fullName>
    </submittedName>
</protein>
<feature type="region of interest" description="Disordered" evidence="1">
    <location>
        <begin position="315"/>
        <end position="336"/>
    </location>
</feature>
<keyword evidence="2" id="KW-0472">Membrane</keyword>
<dbReference type="EMBL" id="OU015568">
    <property type="protein sequence ID" value="CAG5081880.1"/>
    <property type="molecule type" value="Genomic_DNA"/>
</dbReference>
<organism evidence="5 6">
    <name type="scientific">Oikopleura dioica</name>
    <name type="common">Tunicate</name>
    <dbReference type="NCBI Taxonomy" id="34765"/>
    <lineage>
        <taxon>Eukaryota</taxon>
        <taxon>Metazoa</taxon>
        <taxon>Chordata</taxon>
        <taxon>Tunicata</taxon>
        <taxon>Appendicularia</taxon>
        <taxon>Copelata</taxon>
        <taxon>Oikopleuridae</taxon>
        <taxon>Oikopleura</taxon>
    </lineage>
</organism>
<feature type="signal peptide" evidence="3">
    <location>
        <begin position="1"/>
        <end position="18"/>
    </location>
</feature>
<keyword evidence="3" id="KW-0732">Signal</keyword>
<evidence type="ECO:0000256" key="3">
    <source>
        <dbReference type="SAM" id="SignalP"/>
    </source>
</evidence>
<proteinExistence type="predicted"/>
<dbReference type="PROSITE" id="PS50948">
    <property type="entry name" value="PAN"/>
    <property type="match status" value="1"/>
</dbReference>
<name>A0ABN7RSE2_OIKDI</name>
<feature type="chain" id="PRO_5046335514" evidence="3">
    <location>
        <begin position="19"/>
        <end position="369"/>
    </location>
</feature>
<reference evidence="5 6" key="1">
    <citation type="submission" date="2021-04" db="EMBL/GenBank/DDBJ databases">
        <authorList>
            <person name="Bliznina A."/>
        </authorList>
    </citation>
    <scope>NUCLEOTIDE SEQUENCE [LARGE SCALE GENOMIC DNA]</scope>
</reference>
<gene>
    <name evidence="5" type="ORF">OKIOD_LOCUS1541</name>
</gene>
<accession>A0ABN7RSE2</accession>
<evidence type="ECO:0000313" key="5">
    <source>
        <dbReference type="EMBL" id="CAG5081880.1"/>
    </source>
</evidence>
<feature type="transmembrane region" description="Helical" evidence="2">
    <location>
        <begin position="283"/>
        <end position="304"/>
    </location>
</feature>
<keyword evidence="6" id="KW-1185">Reference proteome</keyword>
<evidence type="ECO:0000256" key="1">
    <source>
        <dbReference type="SAM" id="MobiDB-lite"/>
    </source>
</evidence>
<dbReference type="Proteomes" id="UP001158576">
    <property type="component" value="Chromosome PAR"/>
</dbReference>
<feature type="domain" description="Apple" evidence="4">
    <location>
        <begin position="121"/>
        <end position="193"/>
    </location>
</feature>
<evidence type="ECO:0000313" key="6">
    <source>
        <dbReference type="Proteomes" id="UP001158576"/>
    </source>
</evidence>
<keyword evidence="2" id="KW-1133">Transmembrane helix</keyword>
<sequence length="369" mass="43035">MKKLSFFFLFAAEKTVCSRSYYYYGYHKEDPYAESPCYSDNHNCHPTENCVPEGQHLYQCCDMGYKYDYSTHCRQGNPHPCLEKNTCNDGEFCHRIVKPNEETNDYECIKKDDKCIGVAMCTEFYQGSCSANNKEEKQPIRIAVKSVDDCYNECKNNEECKGFDLDEKGGCLLAFQDCREKDLDKHPIFEKYSDHKDFYYYYQEYYWKDQSVEKKQLSYTYYPMKGCFTPERDEDCDKTLADHLEDIYFDLLGRMDKLAPVFLAQFAKKKDRENEEREFRKKVIMLVTVLGSILVVLAFIFVVFRIVRSSRKADPGVQMTENRQHHQNPAPISDSSVTGVVAPFPFNDSAPTYSEIDEFGSNVNLAKSF</sequence>
<keyword evidence="2" id="KW-0812">Transmembrane</keyword>